<protein>
    <submittedName>
        <fullName evidence="1">Uncharacterized protein</fullName>
    </submittedName>
</protein>
<dbReference type="AlphaFoldDB" id="A0A9Q3W8I2"/>
<accession>A0A9Q3W8I2</accession>
<name>A0A9Q3W8I2_9GAMM</name>
<evidence type="ECO:0000313" key="2">
    <source>
        <dbReference type="Proteomes" id="UP001107961"/>
    </source>
</evidence>
<organism evidence="1 2">
    <name type="scientific">Alloalcanivorax xenomutans</name>
    <dbReference type="NCBI Taxonomy" id="1094342"/>
    <lineage>
        <taxon>Bacteria</taxon>
        <taxon>Pseudomonadati</taxon>
        <taxon>Pseudomonadota</taxon>
        <taxon>Gammaproteobacteria</taxon>
        <taxon>Oceanospirillales</taxon>
        <taxon>Alcanivoracaceae</taxon>
        <taxon>Alloalcanivorax</taxon>
    </lineage>
</organism>
<gene>
    <name evidence="1" type="ORF">LZG35_16680</name>
</gene>
<proteinExistence type="predicted"/>
<dbReference type="RefSeq" id="WP_233926066.1">
    <property type="nucleotide sequence ID" value="NZ_JAJVKT010000022.1"/>
</dbReference>
<keyword evidence="2" id="KW-1185">Reference proteome</keyword>
<dbReference type="Proteomes" id="UP001107961">
    <property type="component" value="Unassembled WGS sequence"/>
</dbReference>
<evidence type="ECO:0000313" key="1">
    <source>
        <dbReference type="EMBL" id="MCE7510277.1"/>
    </source>
</evidence>
<dbReference type="EMBL" id="JAJVKT010000022">
    <property type="protein sequence ID" value="MCE7510277.1"/>
    <property type="molecule type" value="Genomic_DNA"/>
</dbReference>
<comment type="caution">
    <text evidence="1">The sequence shown here is derived from an EMBL/GenBank/DDBJ whole genome shotgun (WGS) entry which is preliminary data.</text>
</comment>
<sequence length="93" mass="10351">MSLTVKPDTCYAFAWANGRIQIGRRLPDNAMPLAKGPRQALFQLITPRAVMDSTGLRVPTVDSTMDHLEVVEAIASWGERLARHNDHPEITLI</sequence>
<reference evidence="1" key="1">
    <citation type="submission" date="2022-01" db="EMBL/GenBank/DDBJ databases">
        <authorList>
            <person name="Karlyshev A.V."/>
            <person name="Jaspars M."/>
        </authorList>
    </citation>
    <scope>NUCLEOTIDE SEQUENCE</scope>
    <source>
        <strain evidence="1">AGSA3-2</strain>
    </source>
</reference>